<dbReference type="EMBL" id="PNYA01000002">
    <property type="protein sequence ID" value="PMS23176.1"/>
    <property type="molecule type" value="Genomic_DNA"/>
</dbReference>
<accession>A0A2N7W177</accession>
<protein>
    <submittedName>
        <fullName evidence="1">Uncharacterized protein</fullName>
    </submittedName>
</protein>
<evidence type="ECO:0000313" key="1">
    <source>
        <dbReference type="EMBL" id="PMS23176.1"/>
    </source>
</evidence>
<proteinExistence type="predicted"/>
<organism evidence="1 2">
    <name type="scientific">Trinickia dabaoshanensis</name>
    <dbReference type="NCBI Taxonomy" id="564714"/>
    <lineage>
        <taxon>Bacteria</taxon>
        <taxon>Pseudomonadati</taxon>
        <taxon>Pseudomonadota</taxon>
        <taxon>Betaproteobacteria</taxon>
        <taxon>Burkholderiales</taxon>
        <taxon>Burkholderiaceae</taxon>
        <taxon>Trinickia</taxon>
    </lineage>
</organism>
<sequence>MGNSAVNRLMFVSYPLIDDAEDGPGGVVFQQRLIEYERFEARCVAMNIQNRLRRAHVRAVEQPAIRADIALGKLCNVFARQVAIEPARYLGAGT</sequence>
<dbReference type="AlphaFoldDB" id="A0A2N7W177"/>
<dbReference type="Proteomes" id="UP000235616">
    <property type="component" value="Unassembled WGS sequence"/>
</dbReference>
<gene>
    <name evidence="1" type="ORF">C0Z18_02945</name>
</gene>
<keyword evidence="2" id="KW-1185">Reference proteome</keyword>
<comment type="caution">
    <text evidence="1">The sequence shown here is derived from an EMBL/GenBank/DDBJ whole genome shotgun (WGS) entry which is preliminary data.</text>
</comment>
<name>A0A2N7W177_9BURK</name>
<reference evidence="1 2" key="1">
    <citation type="submission" date="2018-01" db="EMBL/GenBank/DDBJ databases">
        <title>Whole genome analyses suggest that Burkholderia sensu lato contains two further novel genera in the rhizoxinica-symbiotica group Mycetohabitans gen. nov., and Trinickia gen. nov.: implications for the evolution of diazotrophy and nodulation in the Burkholderiaceae.</title>
        <authorList>
            <person name="Estrada-de los Santos P."/>
            <person name="Palmer M."/>
            <person name="Chavez-Ramirez B."/>
            <person name="Beukes C."/>
            <person name="Steenkamp E.T."/>
            <person name="Hirsch A.M."/>
            <person name="Manyaka P."/>
            <person name="Maluk M."/>
            <person name="Lafos M."/>
            <person name="Crook M."/>
            <person name="Gross E."/>
            <person name="Simon M.F."/>
            <person name="Bueno dos Reis Junior F."/>
            <person name="Poole P.S."/>
            <person name="Venter S.N."/>
            <person name="James E.K."/>
        </authorList>
    </citation>
    <scope>NUCLEOTIDE SEQUENCE [LARGE SCALE GENOMIC DNA]</scope>
    <source>
        <strain evidence="1 2">GIMN1.004</strain>
    </source>
</reference>
<evidence type="ECO:0000313" key="2">
    <source>
        <dbReference type="Proteomes" id="UP000235616"/>
    </source>
</evidence>